<dbReference type="InterPro" id="IPR005823">
    <property type="entry name" value="Ribosomal_uL13_bac-type"/>
</dbReference>
<dbReference type="AlphaFoldDB" id="A0A3E2BQV7"/>
<dbReference type="GO" id="GO:0022625">
    <property type="term" value="C:cytosolic large ribosomal subunit"/>
    <property type="evidence" value="ECO:0007669"/>
    <property type="project" value="TreeGrafter"/>
</dbReference>
<organism evidence="6 7">
    <name type="scientific">Candidatus Saccharicenans subterraneus</name>
    <dbReference type="NCBI Taxonomy" id="2508984"/>
    <lineage>
        <taxon>Bacteria</taxon>
        <taxon>Candidatus Aminicenantota</taxon>
        <taxon>Candidatus Aminicenantia</taxon>
        <taxon>Candidatus Aminicenantales</taxon>
        <taxon>Candidatus Saccharicenantaceae</taxon>
        <taxon>Candidatus Saccharicenans</taxon>
    </lineage>
</organism>
<dbReference type="GO" id="GO:0003729">
    <property type="term" value="F:mRNA binding"/>
    <property type="evidence" value="ECO:0007669"/>
    <property type="project" value="UniProtKB-ARBA"/>
</dbReference>
<dbReference type="FunFam" id="3.90.1180.10:FF:000001">
    <property type="entry name" value="50S ribosomal protein L13"/>
    <property type="match status" value="1"/>
</dbReference>
<dbReference type="NCBIfam" id="TIGR01066">
    <property type="entry name" value="rplM_bact"/>
    <property type="match status" value="1"/>
</dbReference>
<dbReference type="Pfam" id="PF00572">
    <property type="entry name" value="Ribosomal_L13"/>
    <property type="match status" value="1"/>
</dbReference>
<dbReference type="Gene3D" id="3.90.1180.10">
    <property type="entry name" value="Ribosomal protein L13"/>
    <property type="match status" value="1"/>
</dbReference>
<dbReference type="PIRSF" id="PIRSF002181">
    <property type="entry name" value="Ribosomal_L13"/>
    <property type="match status" value="1"/>
</dbReference>
<dbReference type="CDD" id="cd00392">
    <property type="entry name" value="Ribosomal_L13"/>
    <property type="match status" value="1"/>
</dbReference>
<proteinExistence type="inferred from homology"/>
<protein>
    <recommendedName>
        <fullName evidence="4 5">Large ribosomal subunit protein uL13</fullName>
    </recommendedName>
</protein>
<reference evidence="6 7" key="1">
    <citation type="submission" date="2018-08" db="EMBL/GenBank/DDBJ databases">
        <title>Genome analysis of the thermophilic bacterium of the candidate phylum Aminicenantes from deep subsurface aquifer revealed its physiology and ecological role.</title>
        <authorList>
            <person name="Kadnikov V.V."/>
            <person name="Mardanov A.V."/>
            <person name="Beletsky A.V."/>
            <person name="Karnachuk O.V."/>
            <person name="Ravin N.V."/>
        </authorList>
    </citation>
    <scope>NUCLEOTIDE SEQUENCE [LARGE SCALE GENOMIC DNA]</scope>
    <source>
        <strain evidence="6">BY38</strain>
    </source>
</reference>
<evidence type="ECO:0000256" key="5">
    <source>
        <dbReference type="HAMAP-Rule" id="MF_01366"/>
    </source>
</evidence>
<dbReference type="InterPro" id="IPR005822">
    <property type="entry name" value="Ribosomal_uL13"/>
</dbReference>
<evidence type="ECO:0000313" key="7">
    <source>
        <dbReference type="Proteomes" id="UP000257323"/>
    </source>
</evidence>
<dbReference type="EMBL" id="QUAH01000001">
    <property type="protein sequence ID" value="RFT17027.1"/>
    <property type="molecule type" value="Genomic_DNA"/>
</dbReference>
<dbReference type="GO" id="GO:0006412">
    <property type="term" value="P:translation"/>
    <property type="evidence" value="ECO:0007669"/>
    <property type="project" value="UniProtKB-UniRule"/>
</dbReference>
<name>A0A3E2BQV7_9BACT</name>
<dbReference type="GO" id="GO:0003735">
    <property type="term" value="F:structural constituent of ribosome"/>
    <property type="evidence" value="ECO:0007669"/>
    <property type="project" value="InterPro"/>
</dbReference>
<evidence type="ECO:0000256" key="3">
    <source>
        <dbReference type="ARBA" id="ARBA00023274"/>
    </source>
</evidence>
<comment type="similarity">
    <text evidence="1 5">Belongs to the universal ribosomal protein uL13 family.</text>
</comment>
<comment type="function">
    <text evidence="5">This protein is one of the early assembly proteins of the 50S ribosomal subunit, although it is not seen to bind rRNA by itself. It is important during the early stages of 50S assembly.</text>
</comment>
<dbReference type="HAMAP" id="MF_01366">
    <property type="entry name" value="Ribosomal_uL13"/>
    <property type="match status" value="1"/>
</dbReference>
<keyword evidence="2 5" id="KW-0689">Ribosomal protein</keyword>
<evidence type="ECO:0000313" key="6">
    <source>
        <dbReference type="EMBL" id="RFT17027.1"/>
    </source>
</evidence>
<accession>A0A3E2BQV7</accession>
<evidence type="ECO:0000256" key="2">
    <source>
        <dbReference type="ARBA" id="ARBA00022980"/>
    </source>
</evidence>
<sequence>MKTYHPKKEEVQQKWWLINADGQILGRLATEIAVLLRGKNKPQFAPSADVGDFVVVVNAEKIAVTGNKLEDKMYYHHSQYPGGIKEKKLKEMLETKPEEVIRKAVWGMIPKNKLGRAIIKKLKVYRGPEHPHQAQNPEEYKF</sequence>
<dbReference type="PANTHER" id="PTHR11545:SF2">
    <property type="entry name" value="LARGE RIBOSOMAL SUBUNIT PROTEIN UL13M"/>
    <property type="match status" value="1"/>
</dbReference>
<dbReference type="InterPro" id="IPR036899">
    <property type="entry name" value="Ribosomal_uL13_sf"/>
</dbReference>
<evidence type="ECO:0000256" key="1">
    <source>
        <dbReference type="ARBA" id="ARBA00006227"/>
    </source>
</evidence>
<dbReference type="Proteomes" id="UP000257323">
    <property type="component" value="Unassembled WGS sequence"/>
</dbReference>
<dbReference type="GO" id="GO:0017148">
    <property type="term" value="P:negative regulation of translation"/>
    <property type="evidence" value="ECO:0007669"/>
    <property type="project" value="TreeGrafter"/>
</dbReference>
<gene>
    <name evidence="5" type="primary">rplM</name>
    <name evidence="6" type="ORF">OP8BY_0969</name>
</gene>
<dbReference type="PANTHER" id="PTHR11545">
    <property type="entry name" value="RIBOSOMAL PROTEIN L13"/>
    <property type="match status" value="1"/>
</dbReference>
<comment type="subunit">
    <text evidence="5">Part of the 50S ribosomal subunit.</text>
</comment>
<dbReference type="SUPFAM" id="SSF52161">
    <property type="entry name" value="Ribosomal protein L13"/>
    <property type="match status" value="1"/>
</dbReference>
<evidence type="ECO:0000256" key="4">
    <source>
        <dbReference type="ARBA" id="ARBA00035201"/>
    </source>
</evidence>
<comment type="caution">
    <text evidence="6">The sequence shown here is derived from an EMBL/GenBank/DDBJ whole genome shotgun (WGS) entry which is preliminary data.</text>
</comment>
<keyword evidence="3 5" id="KW-0687">Ribonucleoprotein</keyword>